<dbReference type="EMBL" id="MU069597">
    <property type="protein sequence ID" value="KAF5837937.1"/>
    <property type="molecule type" value="Genomic_DNA"/>
</dbReference>
<evidence type="ECO:0000256" key="7">
    <source>
        <dbReference type="SAM" id="MobiDB-lite"/>
    </source>
</evidence>
<feature type="compositionally biased region" description="Low complexity" evidence="7">
    <location>
        <begin position="390"/>
        <end position="407"/>
    </location>
</feature>
<keyword evidence="6" id="KW-0456">Lyase</keyword>
<dbReference type="SUPFAM" id="SSF55073">
    <property type="entry name" value="Nucleotide cyclase"/>
    <property type="match status" value="1"/>
</dbReference>
<comment type="caution">
    <text evidence="9">The sequence shown here is derived from an EMBL/GenBank/DDBJ whole genome shotgun (WGS) entry which is preliminary data.</text>
</comment>
<sequence length="932" mass="97628">MHVPCAAFFRSHEVSPAGTMFQMPSLNVFGGSPSPSKPLNEFKVVGEADACGCSPASSKALVDSEAARGEAHTGGATPEAQIMPMVADVSHAEEAEAASAAAAAALTGGTEAASPAAATAAAEAASAAAAAAETAGAAEDEKAAAASSSAEAHLSPRGSGAVDAEGPLGEQGSGAQRRSVLSGRRMRKNSSVAGSCTGEEDGCKSVRWDCPSSSESDLVKKARRHSAFSVKDLQEPLQESPDMQHTSDPGSNVAPAASRKLVRDHPMSRSTPSRHHPRLSSSTGGDAQEVEELEEGSTEAGTSSLQDSGVKKESPASRRHQLRKTKSAHMANPRRRASRGNLLLATETIEQLNENDDGATRTTALLKSISEQMQSESNRTFSFSGKPAHSISAPPTQPSTSSAIPSSEASLSIPFLSQAAASASYEASSAQVVASDPPPHATSGEHFCYQPSAHAKRVRKASSSVVQSLDAPLEGNSQGGEIDEAPQDSAAGVGGGAMQENALPGSADGPLPEDGKSIPHAPASGSGPPAPPSQEASRDNNTLQPIAEAECQPATWSFDILVSVLRPVEGKRSPLLVIICNSTEHSQVRATLSTLAESQLILLSSIMPQHAVQFLATESSEAVPEHVGQLARAHKGVTLLFMDIVGFTSMSKNVKPVNVMVFLNTLFSLFDRLTDVHGVHKVETAGDCYIVSGGIMSPRHSTREFGLVVEDQDPVEAAARVLDFAKAMLEAAKQVKMPDTNEPVRVRVGLHTGDVVSGLIGSKLPKFSIFGDTMNTASRMESTGLPGRIHVSETTQRLLPSEVWESSGGVEVKGKGHMQTYFLALQPPAAPSQPTTLESSREGLPSCTLFKRTQDVLRQFSTPAPTPVPSYQYTHIVKQLSTPPMLTPAMHLLGEEPALPVLASHIEEVSDHLGTNHRQQGNPAPWAQPFQN</sequence>
<evidence type="ECO:0000259" key="8">
    <source>
        <dbReference type="PROSITE" id="PS50125"/>
    </source>
</evidence>
<feature type="region of interest" description="Disordered" evidence="7">
    <location>
        <begin position="913"/>
        <end position="932"/>
    </location>
</feature>
<evidence type="ECO:0000256" key="6">
    <source>
        <dbReference type="ARBA" id="ARBA00023239"/>
    </source>
</evidence>
<proteinExistence type="predicted"/>
<organism evidence="9 10">
    <name type="scientific">Dunaliella salina</name>
    <name type="common">Green alga</name>
    <name type="synonym">Protococcus salinus</name>
    <dbReference type="NCBI Taxonomy" id="3046"/>
    <lineage>
        <taxon>Eukaryota</taxon>
        <taxon>Viridiplantae</taxon>
        <taxon>Chlorophyta</taxon>
        <taxon>core chlorophytes</taxon>
        <taxon>Chlorophyceae</taxon>
        <taxon>CS clade</taxon>
        <taxon>Chlamydomonadales</taxon>
        <taxon>Dunaliellaceae</taxon>
        <taxon>Dunaliella</taxon>
    </lineage>
</organism>
<name>A0ABQ7GTM2_DUNSA</name>
<feature type="region of interest" description="Disordered" evidence="7">
    <location>
        <begin position="471"/>
        <end position="540"/>
    </location>
</feature>
<accession>A0ABQ7GTM2</accession>
<dbReference type="PANTHER" id="PTHR11920:SF335">
    <property type="entry name" value="GUANYLATE CYCLASE"/>
    <property type="match status" value="1"/>
</dbReference>
<feature type="compositionally biased region" description="Basic residues" evidence="7">
    <location>
        <begin position="317"/>
        <end position="338"/>
    </location>
</feature>
<evidence type="ECO:0000256" key="4">
    <source>
        <dbReference type="ARBA" id="ARBA00022989"/>
    </source>
</evidence>
<dbReference type="InterPro" id="IPR050401">
    <property type="entry name" value="Cyclic_nucleotide_synthase"/>
</dbReference>
<evidence type="ECO:0000256" key="2">
    <source>
        <dbReference type="ARBA" id="ARBA00022692"/>
    </source>
</evidence>
<evidence type="ECO:0000313" key="10">
    <source>
        <dbReference type="Proteomes" id="UP000815325"/>
    </source>
</evidence>
<feature type="region of interest" description="Disordered" evidence="7">
    <location>
        <begin position="370"/>
        <end position="407"/>
    </location>
</feature>
<dbReference type="SMART" id="SM00044">
    <property type="entry name" value="CYCc"/>
    <property type="match status" value="1"/>
</dbReference>
<dbReference type="InterPro" id="IPR029787">
    <property type="entry name" value="Nucleotide_cyclase"/>
</dbReference>
<keyword evidence="2" id="KW-0812">Transmembrane</keyword>
<keyword evidence="10" id="KW-1185">Reference proteome</keyword>
<dbReference type="PROSITE" id="PS50125">
    <property type="entry name" value="GUANYLATE_CYCLASE_2"/>
    <property type="match status" value="1"/>
</dbReference>
<feature type="compositionally biased region" description="Acidic residues" evidence="7">
    <location>
        <begin position="288"/>
        <end position="297"/>
    </location>
</feature>
<keyword evidence="3" id="KW-0547">Nucleotide-binding</keyword>
<dbReference type="Proteomes" id="UP000815325">
    <property type="component" value="Unassembled WGS sequence"/>
</dbReference>
<dbReference type="CDD" id="cd07302">
    <property type="entry name" value="CHD"/>
    <property type="match status" value="1"/>
</dbReference>
<reference evidence="9" key="1">
    <citation type="submission" date="2017-08" db="EMBL/GenBank/DDBJ databases">
        <authorList>
            <person name="Polle J.E."/>
            <person name="Barry K."/>
            <person name="Cushman J."/>
            <person name="Schmutz J."/>
            <person name="Tran D."/>
            <person name="Hathwaick L.T."/>
            <person name="Yim W.C."/>
            <person name="Jenkins J."/>
            <person name="Mckie-Krisberg Z.M."/>
            <person name="Prochnik S."/>
            <person name="Lindquist E."/>
            <person name="Dockter R.B."/>
            <person name="Adam C."/>
            <person name="Molina H."/>
            <person name="Bunkerborg J."/>
            <person name="Jin E."/>
            <person name="Buchheim M."/>
            <person name="Magnuson J."/>
        </authorList>
    </citation>
    <scope>NUCLEOTIDE SEQUENCE</scope>
    <source>
        <strain evidence="9">CCAP 19/18</strain>
    </source>
</reference>
<dbReference type="InterPro" id="IPR001054">
    <property type="entry name" value="A/G_cyclase"/>
</dbReference>
<feature type="region of interest" description="Disordered" evidence="7">
    <location>
        <begin position="140"/>
        <end position="341"/>
    </location>
</feature>
<feature type="domain" description="Guanylate cyclase" evidence="8">
    <location>
        <begin position="638"/>
        <end position="781"/>
    </location>
</feature>
<evidence type="ECO:0000313" key="9">
    <source>
        <dbReference type="EMBL" id="KAF5837937.1"/>
    </source>
</evidence>
<comment type="subcellular location">
    <subcellularLocation>
        <location evidence="1">Membrane</location>
    </subcellularLocation>
</comment>
<evidence type="ECO:0000256" key="5">
    <source>
        <dbReference type="ARBA" id="ARBA00023136"/>
    </source>
</evidence>
<gene>
    <name evidence="9" type="ORF">DUNSADRAFT_3657</name>
</gene>
<feature type="compositionally biased region" description="Polar residues" evidence="7">
    <location>
        <begin position="241"/>
        <end position="250"/>
    </location>
</feature>
<evidence type="ECO:0000256" key="1">
    <source>
        <dbReference type="ARBA" id="ARBA00004370"/>
    </source>
</evidence>
<keyword evidence="4" id="KW-1133">Transmembrane helix</keyword>
<dbReference type="Pfam" id="PF00211">
    <property type="entry name" value="Guanylate_cyc"/>
    <property type="match status" value="1"/>
</dbReference>
<protein>
    <recommendedName>
        <fullName evidence="8">Guanylate cyclase domain-containing protein</fullName>
    </recommendedName>
</protein>
<dbReference type="Gene3D" id="3.30.70.1230">
    <property type="entry name" value="Nucleotide cyclase"/>
    <property type="match status" value="1"/>
</dbReference>
<evidence type="ECO:0000256" key="3">
    <source>
        <dbReference type="ARBA" id="ARBA00022741"/>
    </source>
</evidence>
<feature type="compositionally biased region" description="Polar residues" evidence="7">
    <location>
        <begin position="370"/>
        <end position="383"/>
    </location>
</feature>
<keyword evidence="5" id="KW-0472">Membrane</keyword>
<dbReference type="PANTHER" id="PTHR11920">
    <property type="entry name" value="GUANYLYL CYCLASE"/>
    <property type="match status" value="1"/>
</dbReference>